<comment type="caution">
    <text evidence="1">The sequence shown here is derived from an EMBL/GenBank/DDBJ whole genome shotgun (WGS) entry which is preliminary data.</text>
</comment>
<dbReference type="RefSeq" id="WP_051993681.1">
    <property type="nucleotide sequence ID" value="NZ_AODF01000051.1"/>
</dbReference>
<accession>A0ABN0RBI1</accession>
<keyword evidence="2" id="KW-1185">Reference proteome</keyword>
<protein>
    <recommendedName>
        <fullName evidence="3">Secreted protein</fullName>
    </recommendedName>
</protein>
<dbReference type="Pfam" id="PF07006">
    <property type="entry name" value="DUF1310"/>
    <property type="match status" value="1"/>
</dbReference>
<evidence type="ECO:0008006" key="3">
    <source>
        <dbReference type="Google" id="ProtNLM"/>
    </source>
</evidence>
<organism evidence="1 2">
    <name type="scientific">Listeria floridensis FSL S10-1187</name>
    <dbReference type="NCBI Taxonomy" id="1265817"/>
    <lineage>
        <taxon>Bacteria</taxon>
        <taxon>Bacillati</taxon>
        <taxon>Bacillota</taxon>
        <taxon>Bacilli</taxon>
        <taxon>Bacillales</taxon>
        <taxon>Listeriaceae</taxon>
        <taxon>Listeria</taxon>
    </lineage>
</organism>
<dbReference type="Proteomes" id="UP000019249">
    <property type="component" value="Unassembled WGS sequence"/>
</dbReference>
<proteinExistence type="predicted"/>
<dbReference type="InterPro" id="IPR010738">
    <property type="entry name" value="DUF1310"/>
</dbReference>
<dbReference type="EMBL" id="AODF01000051">
    <property type="protein sequence ID" value="EUJ25335.1"/>
    <property type="molecule type" value="Genomic_DNA"/>
</dbReference>
<evidence type="ECO:0000313" key="2">
    <source>
        <dbReference type="Proteomes" id="UP000019249"/>
    </source>
</evidence>
<evidence type="ECO:0000313" key="1">
    <source>
        <dbReference type="EMBL" id="EUJ25335.1"/>
    </source>
</evidence>
<sequence length="104" mass="11630">MDNQTLNEDMQEVVNSEEAKKVFEEGLKNLDKNALTDKGIIKTYKIDDGSIEHNPMGGINGRLYVNGEKSLYINFNLDKKSSDNFDDDVISSISGKLSDKLEAK</sequence>
<name>A0ABN0RBI1_9LIST</name>
<gene>
    <name evidence="1" type="ORF">MFLO_15538</name>
</gene>
<reference evidence="1 2" key="1">
    <citation type="journal article" date="2014" name="Int. J. Syst. Evol. Microbiol.">
        <title>Listeria floridensis sp. nov., Listeria aquatica sp. nov., Listeria cornellensis sp. nov., Listeria riparia sp. nov. and Listeria grandensis sp. nov., from agricultural and natural environments.</title>
        <authorList>
            <person name="den Bakker H.C."/>
            <person name="Warchocki S."/>
            <person name="Wright E.M."/>
            <person name="Allred A.F."/>
            <person name="Ahlstrom C."/>
            <person name="Manuel C.S."/>
            <person name="Stasiewicz M.J."/>
            <person name="Burrell A."/>
            <person name="Roof S."/>
            <person name="Strawn L."/>
            <person name="Fortes E.D."/>
            <person name="Nightingale K.K."/>
            <person name="Kephart D."/>
            <person name="Wiedmann M."/>
        </authorList>
    </citation>
    <scope>NUCLEOTIDE SEQUENCE [LARGE SCALE GENOMIC DNA]</scope>
    <source>
        <strain evidence="1 2">FSL S10-1187</strain>
    </source>
</reference>